<name>A0AAE0YFP9_9GAST</name>
<organism evidence="1 2">
    <name type="scientific">Elysia crispata</name>
    <name type="common">lettuce slug</name>
    <dbReference type="NCBI Taxonomy" id="231223"/>
    <lineage>
        <taxon>Eukaryota</taxon>
        <taxon>Metazoa</taxon>
        <taxon>Spiralia</taxon>
        <taxon>Lophotrochozoa</taxon>
        <taxon>Mollusca</taxon>
        <taxon>Gastropoda</taxon>
        <taxon>Heterobranchia</taxon>
        <taxon>Euthyneura</taxon>
        <taxon>Panpulmonata</taxon>
        <taxon>Sacoglossa</taxon>
        <taxon>Placobranchoidea</taxon>
        <taxon>Plakobranchidae</taxon>
        <taxon>Elysia</taxon>
    </lineage>
</organism>
<reference evidence="1" key="1">
    <citation type="journal article" date="2023" name="G3 (Bethesda)">
        <title>A reference genome for the long-term kleptoplast-retaining sea slug Elysia crispata morphotype clarki.</title>
        <authorList>
            <person name="Eastman K.E."/>
            <person name="Pendleton A.L."/>
            <person name="Shaikh M.A."/>
            <person name="Suttiyut T."/>
            <person name="Ogas R."/>
            <person name="Tomko P."/>
            <person name="Gavelis G."/>
            <person name="Widhalm J.R."/>
            <person name="Wisecaver J.H."/>
        </authorList>
    </citation>
    <scope>NUCLEOTIDE SEQUENCE</scope>
    <source>
        <strain evidence="1">ECLA1</strain>
    </source>
</reference>
<evidence type="ECO:0000313" key="1">
    <source>
        <dbReference type="EMBL" id="KAK3744229.1"/>
    </source>
</evidence>
<gene>
    <name evidence="1" type="ORF">RRG08_018486</name>
</gene>
<comment type="caution">
    <text evidence="1">The sequence shown here is derived from an EMBL/GenBank/DDBJ whole genome shotgun (WGS) entry which is preliminary data.</text>
</comment>
<feature type="non-terminal residue" evidence="1">
    <location>
        <position position="70"/>
    </location>
</feature>
<accession>A0AAE0YFP9</accession>
<sequence length="70" mass="7547">VTVLARKAVLSIVEVVRLAVLQASQGRIVQNVNLDAMEIDVRNSATPPVEETTLVIEIVELVARAVILVT</sequence>
<keyword evidence="2" id="KW-1185">Reference proteome</keyword>
<dbReference type="Proteomes" id="UP001283361">
    <property type="component" value="Unassembled WGS sequence"/>
</dbReference>
<dbReference type="EMBL" id="JAWDGP010006270">
    <property type="protein sequence ID" value="KAK3744229.1"/>
    <property type="molecule type" value="Genomic_DNA"/>
</dbReference>
<evidence type="ECO:0000313" key="2">
    <source>
        <dbReference type="Proteomes" id="UP001283361"/>
    </source>
</evidence>
<dbReference type="AlphaFoldDB" id="A0AAE0YFP9"/>
<proteinExistence type="predicted"/>
<protein>
    <submittedName>
        <fullName evidence="1">Uncharacterized protein</fullName>
    </submittedName>
</protein>